<feature type="region of interest" description="Disordered" evidence="1">
    <location>
        <begin position="403"/>
        <end position="439"/>
    </location>
</feature>
<dbReference type="InterPro" id="IPR052779">
    <property type="entry name" value="WDR62"/>
</dbReference>
<dbReference type="PROSITE" id="PS50082">
    <property type="entry name" value="WD_REPEATS_2"/>
    <property type="match status" value="1"/>
</dbReference>
<dbReference type="SUPFAM" id="SSF50978">
    <property type="entry name" value="WD40 repeat-like"/>
    <property type="match status" value="1"/>
</dbReference>
<feature type="region of interest" description="Disordered" evidence="1">
    <location>
        <begin position="682"/>
        <end position="747"/>
    </location>
</feature>
<dbReference type="GO" id="GO:0016301">
    <property type="term" value="F:kinase activity"/>
    <property type="evidence" value="ECO:0007669"/>
    <property type="project" value="UniProtKB-KW"/>
</dbReference>
<evidence type="ECO:0000256" key="1">
    <source>
        <dbReference type="SAM" id="MobiDB-lite"/>
    </source>
</evidence>
<gene>
    <name evidence="2" type="ORF">PACLA_8A064691</name>
</gene>
<dbReference type="InterPro" id="IPR015943">
    <property type="entry name" value="WD40/YVTN_repeat-like_dom_sf"/>
</dbReference>
<dbReference type="OrthoDB" id="6154712at2759"/>
<feature type="non-terminal residue" evidence="2">
    <location>
        <position position="1"/>
    </location>
</feature>
<feature type="region of interest" description="Disordered" evidence="1">
    <location>
        <begin position="625"/>
        <end position="646"/>
    </location>
</feature>
<keyword evidence="2" id="KW-0418">Kinase</keyword>
<dbReference type="Gene3D" id="2.130.10.10">
    <property type="entry name" value="YVTN repeat-like/Quinoprotein amine dehydrogenase"/>
    <property type="match status" value="1"/>
</dbReference>
<feature type="compositionally biased region" description="Polar residues" evidence="1">
    <location>
        <begin position="690"/>
        <end position="710"/>
    </location>
</feature>
<accession>A0A6S7HZP8</accession>
<dbReference type="Pfam" id="PF00400">
    <property type="entry name" value="WD40"/>
    <property type="match status" value="1"/>
</dbReference>
<dbReference type="PROSITE" id="PS50294">
    <property type="entry name" value="WD_REPEATS_REGION"/>
    <property type="match status" value="1"/>
</dbReference>
<dbReference type="PANTHER" id="PTHR45589">
    <property type="entry name" value="WD REPEAT DOMAIN 62, ISOFORM G"/>
    <property type="match status" value="1"/>
</dbReference>
<sequence length="1113" mass="124975">SESKDFQLISCAADKSVIFRAAQKDPEVQFTRYTNVATKTTFYDMDIHPSKTYAVTAGQDRNMRVYDIASGKQLRSFKGAMGDDGIILKVLLDRSGFYAATSCSDKSLALYDFDIGECVAGMVGHSEIVTGLQFSLDCERLITVSGDGCIFVWKLPSAFCQNMLEKMQEQDEFANRSTLDEVNEIDGADEEFRPATNDMFEMKEPDSLFDDYRLSTINKLPTWAKKQVITSVDMEVSVITESFQSSNTSILNTRAKPEGRWAERFNPLEIFPDSLGETDKAVDGSPETRPFQHHLDLLANTPLEKRHSNGSLTDEPIFLENAEAALQLYEKEIKNNVVEDLQCNVTVSRGSDINVEAIQKCRVEEEDSSDHNDSSLNKESDEDIIYYPNEEELDGEVASLSTDKMCKTNPSKDSLNTQTNPTTKSDPNKSEEINEVQTTKPGYKIPLKKRCIEDILQSPTDEVGYFEMRSGHSMDNLVIHEVEFALLGRRDSTEQTLEAVPYDVKIYEDCGDEKELETQNTESNSKDETDEPTGDSISDEEDLLTTEIVPKWDELPEIPAPSIGRADVENNKEFFIENFECLGSTPTEDKEEPVFQSATEEAPSDPSPFVRNTFQRTSISARFIQRSKKSSARSTPTKEIETSSNENIDILEQKNIELEKRREELESTKKRLEAMGFKSLDNWTKKHTDSQANEDSTSNIVETEGEQNSLPDVKQATIVASKPAEITDETSQQNEPDKAGQISVKTGDSVSLRIEVPVFEKVEVFGTDESRESEAGSPSKKASELIAFFDSGQNEKTSKIKANKKTEKAQTRTKLGEKKAKDKHINSKTTLNKLKDEEKAQKSQNRKSFPFSLTKLTKTKGSDRRRSAPKTNLSKAKSCGDLIMEQKSEDVVEQKPRKLSHAEEEQKNKDVLTKQDSENIVDSNLSELSAELSAALATPAPKLIELDLSRDYLMGNGDISTGYRSLAADNEKAFSSEVTTNECQEVVVNLVRAFERALDCHSKILNGDIKDNQRQGLSMLAATFTTIHESISECKNERERRLVRSPRASKNTETNSEEHAETQHALTKHTETKDSSQQTEHVFTTNENGQITPLLEKYSELLLKKFEEKMNNK</sequence>
<organism evidence="2 3">
    <name type="scientific">Paramuricea clavata</name>
    <name type="common">Red gorgonian</name>
    <name type="synonym">Violescent sea-whip</name>
    <dbReference type="NCBI Taxonomy" id="317549"/>
    <lineage>
        <taxon>Eukaryota</taxon>
        <taxon>Metazoa</taxon>
        <taxon>Cnidaria</taxon>
        <taxon>Anthozoa</taxon>
        <taxon>Octocorallia</taxon>
        <taxon>Malacalcyonacea</taxon>
        <taxon>Plexauridae</taxon>
        <taxon>Paramuricea</taxon>
    </lineage>
</organism>
<keyword evidence="2" id="KW-0808">Transferase</keyword>
<feature type="region of interest" description="Disordered" evidence="1">
    <location>
        <begin position="585"/>
        <end position="611"/>
    </location>
</feature>
<feature type="compositionally biased region" description="Basic and acidic residues" evidence="1">
    <location>
        <begin position="1056"/>
        <end position="1074"/>
    </location>
</feature>
<dbReference type="EMBL" id="CACRXK020006970">
    <property type="protein sequence ID" value="CAB4010946.1"/>
    <property type="molecule type" value="Genomic_DNA"/>
</dbReference>
<dbReference type="AlphaFoldDB" id="A0A6S7HZP8"/>
<feature type="region of interest" description="Disordered" evidence="1">
    <location>
        <begin position="1037"/>
        <end position="1088"/>
    </location>
</feature>
<comment type="caution">
    <text evidence="2">The sequence shown here is derived from an EMBL/GenBank/DDBJ whole genome shotgun (WGS) entry which is preliminary data.</text>
</comment>
<feature type="compositionally biased region" description="Basic and acidic residues" evidence="1">
    <location>
        <begin position="804"/>
        <end position="825"/>
    </location>
</feature>
<dbReference type="PANTHER" id="PTHR45589:SF1">
    <property type="entry name" value="WD REPEAT DOMAIN 62, ISOFORM G"/>
    <property type="match status" value="1"/>
</dbReference>
<name>A0A6S7HZP8_PARCT</name>
<feature type="compositionally biased region" description="Acidic residues" evidence="1">
    <location>
        <begin position="528"/>
        <end position="543"/>
    </location>
</feature>
<reference evidence="2" key="1">
    <citation type="submission" date="2020-04" db="EMBL/GenBank/DDBJ databases">
        <authorList>
            <person name="Alioto T."/>
            <person name="Alioto T."/>
            <person name="Gomez Garrido J."/>
        </authorList>
    </citation>
    <scope>NUCLEOTIDE SEQUENCE</scope>
    <source>
        <strain evidence="2">A484AB</strain>
    </source>
</reference>
<feature type="compositionally biased region" description="Basic and acidic residues" evidence="1">
    <location>
        <begin position="763"/>
        <end position="774"/>
    </location>
</feature>
<feature type="compositionally biased region" description="Polar residues" evidence="1">
    <location>
        <begin position="408"/>
        <end position="425"/>
    </location>
</feature>
<dbReference type="SMART" id="SM00320">
    <property type="entry name" value="WD40"/>
    <property type="match status" value="3"/>
</dbReference>
<feature type="compositionally biased region" description="Polar residues" evidence="1">
    <location>
        <begin position="1075"/>
        <end position="1088"/>
    </location>
</feature>
<evidence type="ECO:0000313" key="2">
    <source>
        <dbReference type="EMBL" id="CAB4010946.1"/>
    </source>
</evidence>
<protein>
    <submittedName>
        <fullName evidence="2">Mitogen-activated kinase-binding 1 isoform X1</fullName>
    </submittedName>
</protein>
<dbReference type="InterPro" id="IPR001680">
    <property type="entry name" value="WD40_rpt"/>
</dbReference>
<evidence type="ECO:0000313" key="3">
    <source>
        <dbReference type="Proteomes" id="UP001152795"/>
    </source>
</evidence>
<feature type="region of interest" description="Disordered" evidence="1">
    <location>
        <begin position="513"/>
        <end position="543"/>
    </location>
</feature>
<feature type="region of interest" description="Disordered" evidence="1">
    <location>
        <begin position="763"/>
        <end position="912"/>
    </location>
</feature>
<keyword evidence="3" id="KW-1185">Reference proteome</keyword>
<feature type="compositionally biased region" description="Basic and acidic residues" evidence="1">
    <location>
        <begin position="884"/>
        <end position="912"/>
    </location>
</feature>
<dbReference type="InterPro" id="IPR036322">
    <property type="entry name" value="WD40_repeat_dom_sf"/>
</dbReference>
<dbReference type="Proteomes" id="UP001152795">
    <property type="component" value="Unassembled WGS sequence"/>
</dbReference>
<proteinExistence type="predicted"/>